<proteinExistence type="predicted"/>
<accession>A0AAT9USU0</accession>
<geneLocation type="mitochondrion" evidence="1"/>
<keyword evidence="1" id="KW-0687">Ribonucleoprotein</keyword>
<protein>
    <submittedName>
        <fullName evidence="1">Ribosomal protein S3</fullName>
    </submittedName>
</protein>
<organism evidence="1">
    <name type="scientific">Blastocrithidia nonstop</name>
    <dbReference type="NCBI Taxonomy" id="2592485"/>
    <lineage>
        <taxon>Eukaryota</taxon>
        <taxon>Discoba</taxon>
        <taxon>Euglenozoa</taxon>
        <taxon>Kinetoplastea</taxon>
        <taxon>Metakinetoplastina</taxon>
        <taxon>Trypanosomatida</taxon>
        <taxon>Trypanosomatidae</taxon>
        <taxon>Blastocrithidia</taxon>
    </lineage>
</organism>
<evidence type="ECO:0000313" key="1">
    <source>
        <dbReference type="EMBL" id="WHW97607.1"/>
    </source>
</evidence>
<gene>
    <name evidence="1" type="primary">rps3</name>
</gene>
<keyword evidence="1" id="KW-0689">Ribosomal protein</keyword>
<name>A0AAT9USU0_9TRYP</name>
<dbReference type="AlphaFoldDB" id="A0AAT9USU0"/>
<dbReference type="GO" id="GO:0005840">
    <property type="term" value="C:ribosome"/>
    <property type="evidence" value="ECO:0007669"/>
    <property type="project" value="UniProtKB-KW"/>
</dbReference>
<dbReference type="EMBL" id="OQ909994">
    <property type="protein sequence ID" value="WHW97607.1"/>
    <property type="molecule type" value="Genomic_DNA"/>
</dbReference>
<reference evidence="1" key="1">
    <citation type="submission" date="2023-04" db="EMBL/GenBank/DDBJ databases">
        <authorList>
            <person name="Afonin D.A."/>
        </authorList>
    </citation>
    <scope>NUCLEOTIDE SEQUENCE</scope>
    <source>
        <strain evidence="1">P57</strain>
    </source>
</reference>
<keyword evidence="1" id="KW-0496">Mitochondrion</keyword>
<sequence length="95" mass="11153">MQHNTPWAAGCCGPNINRYRIFHTKQVLSIYLFKFNIQFPIRKSRKCMHHAIVTKLQKVSGVLVICNKTFFCIIKLNKFLNQVLLNNLEYLNILT</sequence>